<keyword evidence="3" id="KW-1185">Reference proteome</keyword>
<name>A0ABS3M0X1_9PROT</name>
<evidence type="ECO:0000313" key="3">
    <source>
        <dbReference type="Proteomes" id="UP000664771"/>
    </source>
</evidence>
<dbReference type="RefSeq" id="WP_207883800.1">
    <property type="nucleotide sequence ID" value="NZ_JAFVMF010000030.1"/>
</dbReference>
<keyword evidence="1" id="KW-0472">Membrane</keyword>
<evidence type="ECO:0000313" key="2">
    <source>
        <dbReference type="EMBL" id="MBO1361806.1"/>
    </source>
</evidence>
<reference evidence="2 3" key="1">
    <citation type="submission" date="2021-03" db="EMBL/GenBank/DDBJ databases">
        <title>The complete genome sequence of Acetobacter sacchari TBRC 11175.</title>
        <authorList>
            <person name="Charoenyingcharoen P."/>
            <person name="Yukphan P."/>
        </authorList>
    </citation>
    <scope>NUCLEOTIDE SEQUENCE [LARGE SCALE GENOMIC DNA]</scope>
    <source>
        <strain evidence="2 3">TBRC 11175</strain>
    </source>
</reference>
<dbReference type="Proteomes" id="UP000664771">
    <property type="component" value="Unassembled WGS sequence"/>
</dbReference>
<keyword evidence="1" id="KW-0812">Transmembrane</keyword>
<keyword evidence="1" id="KW-1133">Transmembrane helix</keyword>
<feature type="transmembrane region" description="Helical" evidence="1">
    <location>
        <begin position="25"/>
        <end position="44"/>
    </location>
</feature>
<protein>
    <submittedName>
        <fullName evidence="2">Uncharacterized protein</fullName>
    </submittedName>
</protein>
<proteinExistence type="predicted"/>
<dbReference type="EMBL" id="JAFVMF010000030">
    <property type="protein sequence ID" value="MBO1361806.1"/>
    <property type="molecule type" value="Genomic_DNA"/>
</dbReference>
<comment type="caution">
    <text evidence="2">The sequence shown here is derived from an EMBL/GenBank/DDBJ whole genome shotgun (WGS) entry which is preliminary data.</text>
</comment>
<accession>A0ABS3M0X1</accession>
<sequence>MPKGIAIDVGRVGFGWSGRPPSLRLGFIAFYVLGNGIGVVFLNYKASLVVERRNFQR</sequence>
<evidence type="ECO:0000256" key="1">
    <source>
        <dbReference type="SAM" id="Phobius"/>
    </source>
</evidence>
<gene>
    <name evidence="2" type="ORF">J2D73_18650</name>
</gene>
<organism evidence="2 3">
    <name type="scientific">Acetobacter sacchari</name>
    <dbReference type="NCBI Taxonomy" id="2661687"/>
    <lineage>
        <taxon>Bacteria</taxon>
        <taxon>Pseudomonadati</taxon>
        <taxon>Pseudomonadota</taxon>
        <taxon>Alphaproteobacteria</taxon>
        <taxon>Acetobacterales</taxon>
        <taxon>Acetobacteraceae</taxon>
        <taxon>Acetobacter</taxon>
    </lineage>
</organism>